<protein>
    <submittedName>
        <fullName evidence="1">NADH(P)-binding, PF13460 family protein</fullName>
    </submittedName>
</protein>
<comment type="caution">
    <text evidence="1">The sequence shown here is derived from an EMBL/GenBank/DDBJ whole genome shotgun (WGS) entry which is preliminary data.</text>
</comment>
<dbReference type="EMBL" id="AFNH02000322">
    <property type="protein sequence ID" value="EZG77535.1"/>
    <property type="molecule type" value="Genomic_DNA"/>
</dbReference>
<sequence>MMNVILVGATGAVGGELLKAAPQFGIDRLCVLVRRELETSGFANEEWYKTHLVVKKVSFDNVEAAVAVGVEALGGKVTHCISSLGTTKAKAKTAEGFKKIDYYLNYEIAKAAVKAGAQHYSIVSTLGANANSNFLYTQTKGQLDEDVQKLGFATVSIFRPPLILTEGRNESRPLEAVLQACSKWTDRGGWWSIHASKIALAIWAVAQTYTLSHSTQDNTPNISDDNTTQTTVTKIYDPKLIKEAARDWEKE</sequence>
<dbReference type="OMA" id="WSIHASK"/>
<proteinExistence type="predicted"/>
<dbReference type="eggNOG" id="KOG4039">
    <property type="taxonomic scope" value="Eukaryota"/>
</dbReference>
<evidence type="ECO:0000313" key="2">
    <source>
        <dbReference type="Proteomes" id="UP000019763"/>
    </source>
</evidence>
<dbReference type="PANTHER" id="PTHR14097:SF7">
    <property type="entry name" value="OXIDOREDUCTASE HTATIP2"/>
    <property type="match status" value="1"/>
</dbReference>
<dbReference type="Gene3D" id="3.40.50.720">
    <property type="entry name" value="NAD(P)-binding Rossmann-like Domain"/>
    <property type="match status" value="1"/>
</dbReference>
<dbReference type="SUPFAM" id="SSF51735">
    <property type="entry name" value="NAD(P)-binding Rossmann-fold domains"/>
    <property type="match status" value="1"/>
</dbReference>
<dbReference type="OrthoDB" id="283707at2759"/>
<reference evidence="1" key="1">
    <citation type="submission" date="2013-12" db="EMBL/GenBank/DDBJ databases">
        <authorList>
            <person name="Omoto C.K."/>
            <person name="Sibley D."/>
            <person name="Venepally P."/>
            <person name="Hadjithomas M."/>
            <person name="Karamycheva S."/>
            <person name="Brunk B."/>
            <person name="Roos D."/>
            <person name="Caler E."/>
            <person name="Lorenzi H."/>
        </authorList>
    </citation>
    <scope>NUCLEOTIDE SEQUENCE</scope>
</reference>
<dbReference type="PANTHER" id="PTHR14097">
    <property type="entry name" value="OXIDOREDUCTASE HTATIP2"/>
    <property type="match status" value="1"/>
</dbReference>
<accession>A0A023BA48</accession>
<dbReference type="RefSeq" id="XP_011129507.1">
    <property type="nucleotide sequence ID" value="XM_011131205.1"/>
</dbReference>
<keyword evidence="2" id="KW-1185">Reference proteome</keyword>
<evidence type="ECO:0000313" key="1">
    <source>
        <dbReference type="EMBL" id="EZG77535.1"/>
    </source>
</evidence>
<dbReference type="GeneID" id="22911629"/>
<gene>
    <name evidence="1" type="ORF">GNI_042310</name>
</gene>
<feature type="non-terminal residue" evidence="1">
    <location>
        <position position="251"/>
    </location>
</feature>
<dbReference type="VEuPathDB" id="CryptoDB:GNI_042310"/>
<dbReference type="InterPro" id="IPR014843">
    <property type="entry name" value="Him1/Fmp52"/>
</dbReference>
<dbReference type="InterPro" id="IPR036291">
    <property type="entry name" value="NAD(P)-bd_dom_sf"/>
</dbReference>
<dbReference type="AlphaFoldDB" id="A0A023BA48"/>
<dbReference type="Pfam" id="PF08732">
    <property type="entry name" value="HIM1"/>
    <property type="match status" value="1"/>
</dbReference>
<dbReference type="Proteomes" id="UP000019763">
    <property type="component" value="Unassembled WGS sequence"/>
</dbReference>
<organism evidence="1 2">
    <name type="scientific">Gregarina niphandrodes</name>
    <name type="common">Septate eugregarine</name>
    <dbReference type="NCBI Taxonomy" id="110365"/>
    <lineage>
        <taxon>Eukaryota</taxon>
        <taxon>Sar</taxon>
        <taxon>Alveolata</taxon>
        <taxon>Apicomplexa</taxon>
        <taxon>Conoidasida</taxon>
        <taxon>Gregarinasina</taxon>
        <taxon>Eugregarinorida</taxon>
        <taxon>Gregarinidae</taxon>
        <taxon>Gregarina</taxon>
    </lineage>
</organism>
<name>A0A023BA48_GRENI</name>